<keyword evidence="2" id="KW-1185">Reference proteome</keyword>
<geneLocation type="plasmid" evidence="1 2">
    <name>unnamed2</name>
</geneLocation>
<sequence>MSDVAQAIGHFLFVPMLKGAAILMAPERVTSGCYSRLHRFTPMGVHQNLRSLLYDREARSRQDRLFQMEPSRQHLHSNSADILGRQERAAELRASGLTVREVAQRLNCSPYVAQTLLNRAYDQRLGNCETGWLQGLPHRAARTLLTQGFRSKEDVADALASGRLTSDQPGVGQKTLGVLAAWLAEEVLAQATHAAGSSD</sequence>
<gene>
    <name evidence="1" type="ORF">RXV79_28105</name>
</gene>
<accession>A0ABZ0D273</accession>
<protein>
    <recommendedName>
        <fullName evidence="3">Helix-turn-helix domain-containing protein</fullName>
    </recommendedName>
</protein>
<evidence type="ECO:0008006" key="3">
    <source>
        <dbReference type="Google" id="ProtNLM"/>
    </source>
</evidence>
<reference evidence="1 2" key="1">
    <citation type="submission" date="2023-10" db="EMBL/GenBank/DDBJ databases">
        <title>Bacteria for the degradation of biodegradable plastic PBAT(Polybutylene adipate terephthalate).</title>
        <authorList>
            <person name="Weon H.-Y."/>
            <person name="Yeon J."/>
        </authorList>
    </citation>
    <scope>NUCLEOTIDE SEQUENCE [LARGE SCALE GENOMIC DNA]</scope>
    <source>
        <strain evidence="1 2">SBD 7-3</strain>
        <plasmid evidence="1 2">unnamed2</plasmid>
    </source>
</reference>
<evidence type="ECO:0000313" key="1">
    <source>
        <dbReference type="EMBL" id="WOB11347.1"/>
    </source>
</evidence>
<proteinExistence type="predicted"/>
<keyword evidence="1" id="KW-0614">Plasmid</keyword>
<organism evidence="1 2">
    <name type="scientific">Piscinibacter gummiphilus</name>
    <dbReference type="NCBI Taxonomy" id="946333"/>
    <lineage>
        <taxon>Bacteria</taxon>
        <taxon>Pseudomonadati</taxon>
        <taxon>Pseudomonadota</taxon>
        <taxon>Betaproteobacteria</taxon>
        <taxon>Burkholderiales</taxon>
        <taxon>Sphaerotilaceae</taxon>
        <taxon>Piscinibacter</taxon>
    </lineage>
</organism>
<name>A0ABZ0D273_9BURK</name>
<dbReference type="Proteomes" id="UP001303946">
    <property type="component" value="Plasmid unnamed2"/>
</dbReference>
<dbReference type="RefSeq" id="WP_316704619.1">
    <property type="nucleotide sequence ID" value="NZ_CP136338.1"/>
</dbReference>
<evidence type="ECO:0000313" key="2">
    <source>
        <dbReference type="Proteomes" id="UP001303946"/>
    </source>
</evidence>
<dbReference type="EMBL" id="CP136338">
    <property type="protein sequence ID" value="WOB11347.1"/>
    <property type="molecule type" value="Genomic_DNA"/>
</dbReference>